<feature type="region of interest" description="Disordered" evidence="1">
    <location>
        <begin position="1"/>
        <end position="31"/>
    </location>
</feature>
<dbReference type="AlphaFoldDB" id="A0AAE1PWG6"/>
<evidence type="ECO:0000256" key="1">
    <source>
        <dbReference type="SAM" id="MobiDB-lite"/>
    </source>
</evidence>
<reference evidence="2" key="1">
    <citation type="submission" date="2023-11" db="EMBL/GenBank/DDBJ databases">
        <title>Genome assemblies of two species of porcelain crab, Petrolisthes cinctipes and Petrolisthes manimaculis (Anomura: Porcellanidae).</title>
        <authorList>
            <person name="Angst P."/>
        </authorList>
    </citation>
    <scope>NUCLEOTIDE SEQUENCE</scope>
    <source>
        <strain evidence="2">PB745_02</strain>
        <tissue evidence="2">Gill</tissue>
    </source>
</reference>
<sequence length="140" mass="15694">MIPFPESGSLVWKSRPEREEGKFPPRSETHAPVRGTAHEFQVSQKVIENVERPKHTLACMVITAWVGCREGRGSTIGGRERERLQVFVYTLEQSGGGRSKQLPYRVVAGVSTEQTRAGTDEFTKHHNKHHVGFEVGMPSL</sequence>
<accession>A0AAE1PWG6</accession>
<feature type="compositionally biased region" description="Basic and acidic residues" evidence="1">
    <location>
        <begin position="14"/>
        <end position="31"/>
    </location>
</feature>
<protein>
    <submittedName>
        <fullName evidence="2">Uncharacterized protein</fullName>
    </submittedName>
</protein>
<proteinExistence type="predicted"/>
<name>A0AAE1PWG6_9EUCA</name>
<gene>
    <name evidence="2" type="ORF">Pmani_012834</name>
</gene>
<dbReference type="Proteomes" id="UP001292094">
    <property type="component" value="Unassembled WGS sequence"/>
</dbReference>
<keyword evidence="3" id="KW-1185">Reference proteome</keyword>
<organism evidence="2 3">
    <name type="scientific">Petrolisthes manimaculis</name>
    <dbReference type="NCBI Taxonomy" id="1843537"/>
    <lineage>
        <taxon>Eukaryota</taxon>
        <taxon>Metazoa</taxon>
        <taxon>Ecdysozoa</taxon>
        <taxon>Arthropoda</taxon>
        <taxon>Crustacea</taxon>
        <taxon>Multicrustacea</taxon>
        <taxon>Malacostraca</taxon>
        <taxon>Eumalacostraca</taxon>
        <taxon>Eucarida</taxon>
        <taxon>Decapoda</taxon>
        <taxon>Pleocyemata</taxon>
        <taxon>Anomura</taxon>
        <taxon>Galatheoidea</taxon>
        <taxon>Porcellanidae</taxon>
        <taxon>Petrolisthes</taxon>
    </lineage>
</organism>
<evidence type="ECO:0000313" key="3">
    <source>
        <dbReference type="Proteomes" id="UP001292094"/>
    </source>
</evidence>
<dbReference type="EMBL" id="JAWZYT010001060">
    <property type="protein sequence ID" value="KAK4315976.1"/>
    <property type="molecule type" value="Genomic_DNA"/>
</dbReference>
<comment type="caution">
    <text evidence="2">The sequence shown here is derived from an EMBL/GenBank/DDBJ whole genome shotgun (WGS) entry which is preliminary data.</text>
</comment>
<evidence type="ECO:0000313" key="2">
    <source>
        <dbReference type="EMBL" id="KAK4315976.1"/>
    </source>
</evidence>